<protein>
    <submittedName>
        <fullName evidence="6">Histidine kinase</fullName>
    </submittedName>
</protein>
<feature type="domain" description="Signal transduction histidine kinase subgroup 3 dimerisation and phosphoacceptor" evidence="5">
    <location>
        <begin position="212"/>
        <end position="276"/>
    </location>
</feature>
<dbReference type="Proteomes" id="UP001304298">
    <property type="component" value="Unassembled WGS sequence"/>
</dbReference>
<dbReference type="PANTHER" id="PTHR24421">
    <property type="entry name" value="NITRATE/NITRITE SENSOR PROTEIN NARX-RELATED"/>
    <property type="match status" value="1"/>
</dbReference>
<organism evidence="6 7">
    <name type="scientific">Amycolatopsis heterodermiae</name>
    <dbReference type="NCBI Taxonomy" id="3110235"/>
    <lineage>
        <taxon>Bacteria</taxon>
        <taxon>Bacillati</taxon>
        <taxon>Actinomycetota</taxon>
        <taxon>Actinomycetes</taxon>
        <taxon>Pseudonocardiales</taxon>
        <taxon>Pseudonocardiaceae</taxon>
        <taxon>Amycolatopsis</taxon>
    </lineage>
</organism>
<dbReference type="EMBL" id="JAYFSI010000018">
    <property type="protein sequence ID" value="MEA5366980.1"/>
    <property type="molecule type" value="Genomic_DNA"/>
</dbReference>
<gene>
    <name evidence="6" type="ORF">VA596_46135</name>
</gene>
<keyword evidence="3" id="KW-0902">Two-component regulatory system</keyword>
<evidence type="ECO:0000256" key="2">
    <source>
        <dbReference type="ARBA" id="ARBA00022777"/>
    </source>
</evidence>
<feature type="transmembrane region" description="Helical" evidence="4">
    <location>
        <begin position="142"/>
        <end position="159"/>
    </location>
</feature>
<name>A0ABU5RMF0_9PSEU</name>
<evidence type="ECO:0000256" key="1">
    <source>
        <dbReference type="ARBA" id="ARBA00022679"/>
    </source>
</evidence>
<feature type="transmembrane region" description="Helical" evidence="4">
    <location>
        <begin position="103"/>
        <end position="122"/>
    </location>
</feature>
<dbReference type="InterPro" id="IPR036890">
    <property type="entry name" value="HATPase_C_sf"/>
</dbReference>
<keyword evidence="4" id="KW-0472">Membrane</keyword>
<keyword evidence="7" id="KW-1185">Reference proteome</keyword>
<dbReference type="SUPFAM" id="SSF55874">
    <property type="entry name" value="ATPase domain of HSP90 chaperone/DNA topoisomerase II/histidine kinase"/>
    <property type="match status" value="1"/>
</dbReference>
<dbReference type="Gene3D" id="3.30.565.10">
    <property type="entry name" value="Histidine kinase-like ATPase, C-terminal domain"/>
    <property type="match status" value="1"/>
</dbReference>
<dbReference type="Gene3D" id="1.20.5.1930">
    <property type="match status" value="1"/>
</dbReference>
<comment type="caution">
    <text evidence="6">The sequence shown here is derived from an EMBL/GenBank/DDBJ whole genome shotgun (WGS) entry which is preliminary data.</text>
</comment>
<feature type="transmembrane region" description="Helical" evidence="4">
    <location>
        <begin position="46"/>
        <end position="65"/>
    </location>
</feature>
<evidence type="ECO:0000256" key="4">
    <source>
        <dbReference type="SAM" id="Phobius"/>
    </source>
</evidence>
<proteinExistence type="predicted"/>
<reference evidence="6 7" key="1">
    <citation type="submission" date="2023-12" db="EMBL/GenBank/DDBJ databases">
        <title>Amycolatopsis sp. V23-08.</title>
        <authorList>
            <person name="Somphong A."/>
        </authorList>
    </citation>
    <scope>NUCLEOTIDE SEQUENCE [LARGE SCALE GENOMIC DNA]</scope>
    <source>
        <strain evidence="6 7">V23-08</strain>
    </source>
</reference>
<feature type="transmembrane region" description="Helical" evidence="4">
    <location>
        <begin position="71"/>
        <end position="91"/>
    </location>
</feature>
<keyword evidence="4" id="KW-0812">Transmembrane</keyword>
<dbReference type="Pfam" id="PF07730">
    <property type="entry name" value="HisKA_3"/>
    <property type="match status" value="1"/>
</dbReference>
<evidence type="ECO:0000313" key="7">
    <source>
        <dbReference type="Proteomes" id="UP001304298"/>
    </source>
</evidence>
<dbReference type="InterPro" id="IPR050482">
    <property type="entry name" value="Sensor_HK_TwoCompSys"/>
</dbReference>
<dbReference type="GO" id="GO:0016301">
    <property type="term" value="F:kinase activity"/>
    <property type="evidence" value="ECO:0007669"/>
    <property type="project" value="UniProtKB-KW"/>
</dbReference>
<sequence>MVVPVRISGVGLAARTVAAADEPDEPEETPAAVAARGQRDFRHLVTGARFVAAVAVGLLVPAFTLTGREPWPAQLSAAGYTAALVVVYLAGLGRGRARRPVPALILLAALSGLPMLQLGVRWAVASGFLAGGVLLVARPARAVPAVVLVCLAAGLLVALPEPPVAAVFDGLTAAAVTAVAGAALFGSATAARLVAEREAEVHELKRRTVAEERRRFSRDMHDLLGLSLSAITLKGELVNRLVLTRPAAAKEELAELLVMSRRALADVRAVAAGYRELSLDDECRAVVDVLTAAGVRVTSSRAGTGDLPPRVAGTLAAVLREGVTNVVRHSSATWCAFSVSTSDGTAWLEIVNDGVGAFAGGPAGSGSGLVNLARRVEALGGRFTAAAEPDGTHRLVAEIPV</sequence>
<evidence type="ECO:0000259" key="5">
    <source>
        <dbReference type="Pfam" id="PF07730"/>
    </source>
</evidence>
<accession>A0ABU5RMF0</accession>
<dbReference type="RefSeq" id="WP_323336625.1">
    <property type="nucleotide sequence ID" value="NZ_JAYFSI010000018.1"/>
</dbReference>
<keyword evidence="1" id="KW-0808">Transferase</keyword>
<evidence type="ECO:0000313" key="6">
    <source>
        <dbReference type="EMBL" id="MEA5366980.1"/>
    </source>
</evidence>
<keyword evidence="4" id="KW-1133">Transmembrane helix</keyword>
<evidence type="ECO:0000256" key="3">
    <source>
        <dbReference type="ARBA" id="ARBA00023012"/>
    </source>
</evidence>
<keyword evidence="2 6" id="KW-0418">Kinase</keyword>
<dbReference type="InterPro" id="IPR011712">
    <property type="entry name" value="Sig_transdc_His_kin_sub3_dim/P"/>
</dbReference>
<feature type="transmembrane region" description="Helical" evidence="4">
    <location>
        <begin position="171"/>
        <end position="195"/>
    </location>
</feature>